<dbReference type="SUPFAM" id="SSF53474">
    <property type="entry name" value="alpha/beta-Hydrolases"/>
    <property type="match status" value="1"/>
</dbReference>
<proteinExistence type="predicted"/>
<dbReference type="InterPro" id="IPR029058">
    <property type="entry name" value="AB_hydrolase_fold"/>
</dbReference>
<dbReference type="Gene3D" id="3.40.50.1820">
    <property type="entry name" value="alpha/beta hydrolase"/>
    <property type="match status" value="1"/>
</dbReference>
<dbReference type="RefSeq" id="WP_246477909.1">
    <property type="nucleotide sequence ID" value="NZ_JACHMO010000001.1"/>
</dbReference>
<comment type="caution">
    <text evidence="1">The sequence shown here is derived from an EMBL/GenBank/DDBJ whole genome shotgun (WGS) entry which is preliminary data.</text>
</comment>
<organism evidence="1 2">
    <name type="scientific">Saccharothrix ecbatanensis</name>
    <dbReference type="NCBI Taxonomy" id="1105145"/>
    <lineage>
        <taxon>Bacteria</taxon>
        <taxon>Bacillati</taxon>
        <taxon>Actinomycetota</taxon>
        <taxon>Actinomycetes</taxon>
        <taxon>Pseudonocardiales</taxon>
        <taxon>Pseudonocardiaceae</taxon>
        <taxon>Saccharothrix</taxon>
    </lineage>
</organism>
<dbReference type="Pfam" id="PF10898">
    <property type="entry name" value="DUF2716"/>
    <property type="match status" value="1"/>
</dbReference>
<dbReference type="Gene3D" id="3.40.630.30">
    <property type="match status" value="1"/>
</dbReference>
<reference evidence="1 2" key="1">
    <citation type="submission" date="2020-08" db="EMBL/GenBank/DDBJ databases">
        <title>Sequencing the genomes of 1000 actinobacteria strains.</title>
        <authorList>
            <person name="Klenk H.-P."/>
        </authorList>
    </citation>
    <scope>NUCLEOTIDE SEQUENCE [LARGE SCALE GENOMIC DNA]</scope>
    <source>
        <strain evidence="1 2">DSM 45486</strain>
    </source>
</reference>
<keyword evidence="2" id="KW-1185">Reference proteome</keyword>
<protein>
    <submittedName>
        <fullName evidence="1">Uncharacterized protein</fullName>
    </submittedName>
</protein>
<accession>A0A7W9M465</accession>
<dbReference type="EMBL" id="JACHMO010000001">
    <property type="protein sequence ID" value="MBB5806683.1"/>
    <property type="molecule type" value="Genomic_DNA"/>
</dbReference>
<gene>
    <name evidence="1" type="ORF">F4560_006451</name>
</gene>
<name>A0A7W9M465_9PSEU</name>
<sequence length="573" mass="63219">MTAREHFRAPDGTLLTYRDFGEGRPLVLFAGDSDDTADLWLPHVDPLVARGHRVILVDLPDERSPARAPTAAGLALLDHLDTADDPAGYDLGGHGVGALLVVRMVFAGATPHRVIVAGLSVDVASREELGRLRASMLVLTTPGPDGQVEGGLNLTVPDFASPQVVAAISGFFDATPVRPCPPRRRTRPADDAWPRRPWSTPIGAVVEHDGPVTRVHYGTHGTVEHPDLTGVDLSDLVERQLRHFADRGEPVEWKTYAHETPDLPEHLLAAGFTPGWERSVLVADEITAPPNRDVRDLRNEDLPEVRRLAGGRHRTPFADIETDGPVRLWDANVQVVLERGRVVGAGWAEPAGGGVVVIGGLTGLWPQVLAEWARWAERNSTFFAEADGELRDVLLDVGFREVVTARSYHWTPPRPPAATRPVVLQFDQPEHDEIWHRVDRRLGFRPSVRAFPGITEPPGSVTWHLNVGEDGLDELQSVVVAGLREIGGEELYWLDWQHVGYRFEPDRVGRPGQPPWPGSAYPDGDYYLYLPRDLRFGTFGHPWEHTLCVFGESLVAHVEEALNKLLGPPVRRS</sequence>
<dbReference type="AlphaFoldDB" id="A0A7W9M465"/>
<dbReference type="InterPro" id="IPR020323">
    <property type="entry name" value="DUF2716"/>
</dbReference>
<evidence type="ECO:0000313" key="2">
    <source>
        <dbReference type="Proteomes" id="UP000552097"/>
    </source>
</evidence>
<evidence type="ECO:0000313" key="1">
    <source>
        <dbReference type="EMBL" id="MBB5806683.1"/>
    </source>
</evidence>
<dbReference type="Proteomes" id="UP000552097">
    <property type="component" value="Unassembled WGS sequence"/>
</dbReference>